<dbReference type="InterPro" id="IPR007421">
    <property type="entry name" value="Schlafen_AlbA_2_dom"/>
</dbReference>
<dbReference type="InterPro" id="IPR038461">
    <property type="entry name" value="Schlafen_AlbA_2_dom_sf"/>
</dbReference>
<geneLocation type="plasmid" evidence="2 3">
    <name>unnamed2</name>
</geneLocation>
<sequence>MGNADLIFSKLEKEGYAYIQEMIENQQEENIFLDFKLKTDPKTFKLSGDDRKNYGKALSGFSNTSGGVIIWGVEAKPTHEKIDVACDTKPITNAKGFLTELNGLLNYALVPNNFGIKNIYIPLPNESTKGFVATYVPESNLPPHRALLKLNQYFIRSGDNFVLLEHVHLEDMFGRRQKPNLEIHYEIIPGVTIGGIEGERKYKIPYRNRNS</sequence>
<proteinExistence type="predicted"/>
<evidence type="ECO:0000259" key="1">
    <source>
        <dbReference type="Pfam" id="PF04326"/>
    </source>
</evidence>
<organism evidence="2 3">
    <name type="scientific">Bacillus mycoides</name>
    <dbReference type="NCBI Taxonomy" id="1405"/>
    <lineage>
        <taxon>Bacteria</taxon>
        <taxon>Bacillati</taxon>
        <taxon>Bacillota</taxon>
        <taxon>Bacilli</taxon>
        <taxon>Bacillales</taxon>
        <taxon>Bacillaceae</taxon>
        <taxon>Bacillus</taxon>
        <taxon>Bacillus cereus group</taxon>
    </lineage>
</organism>
<accession>A0A1W6AIN4</accession>
<name>A0A1W6AIN4_BACMY</name>
<evidence type="ECO:0000313" key="3">
    <source>
        <dbReference type="Proteomes" id="UP000192932"/>
    </source>
</evidence>
<dbReference type="Gene3D" id="3.30.950.30">
    <property type="entry name" value="Schlafen, AAA domain"/>
    <property type="match status" value="1"/>
</dbReference>
<reference evidence="2 3" key="1">
    <citation type="submission" date="2017-04" db="EMBL/GenBank/DDBJ databases">
        <title>The Characteristic of a Fine Plant Growth-Promoting Rhizobacteria Bacillus mycoides Gnyt1 and its Whole Genome Sequencing Analysis.</title>
        <authorList>
            <person name="Li J.H."/>
            <person name="Yao T."/>
        </authorList>
    </citation>
    <scope>NUCLEOTIDE SEQUENCE [LARGE SCALE GENOMIC DNA]</scope>
    <source>
        <strain evidence="2 3">Gnyt1</strain>
        <plasmid evidence="3">Plasmid unnamed2</plasmid>
    </source>
</reference>
<dbReference type="AlphaFoldDB" id="A0A1W6AIN4"/>
<dbReference type="EMBL" id="CP020745">
    <property type="protein sequence ID" value="ARJ25694.1"/>
    <property type="molecule type" value="Genomic_DNA"/>
</dbReference>
<dbReference type="RefSeq" id="WP_085313420.1">
    <property type="nucleotide sequence ID" value="NZ_CP020745.1"/>
</dbReference>
<evidence type="ECO:0000313" key="2">
    <source>
        <dbReference type="EMBL" id="ARJ25694.1"/>
    </source>
</evidence>
<gene>
    <name evidence="2" type="ORF">B7492_32180</name>
</gene>
<dbReference type="Proteomes" id="UP000192932">
    <property type="component" value="Plasmid unnamed2"/>
</dbReference>
<keyword evidence="2" id="KW-0614">Plasmid</keyword>
<protein>
    <recommendedName>
        <fullName evidence="1">Schlafen AlbA-2 domain-containing protein</fullName>
    </recommendedName>
</protein>
<dbReference type="Pfam" id="PF04326">
    <property type="entry name" value="SLFN_AlbA_2"/>
    <property type="match status" value="1"/>
</dbReference>
<feature type="domain" description="Schlafen AlbA-2" evidence="1">
    <location>
        <begin position="44"/>
        <end position="160"/>
    </location>
</feature>